<reference evidence="1 2" key="1">
    <citation type="submission" date="2017-05" db="EMBL/GenBank/DDBJ databases">
        <authorList>
            <person name="Song R."/>
            <person name="Chenine A.L."/>
            <person name="Ruprecht R.M."/>
        </authorList>
    </citation>
    <scope>NUCLEOTIDE SEQUENCE [LARGE SCALE GENOMIC DNA]</scope>
    <source>
        <strain evidence="1 2">CECT 8489</strain>
    </source>
</reference>
<proteinExistence type="predicted"/>
<dbReference type="AlphaFoldDB" id="A0A238J6C6"/>
<protein>
    <submittedName>
        <fullName evidence="1">Uncharacterized protein</fullName>
    </submittedName>
</protein>
<name>A0A238J6C6_9RHOB</name>
<evidence type="ECO:0000313" key="2">
    <source>
        <dbReference type="Proteomes" id="UP000201838"/>
    </source>
</evidence>
<accession>A0A238J6C6</accession>
<dbReference type="Proteomes" id="UP000201838">
    <property type="component" value="Unassembled WGS sequence"/>
</dbReference>
<sequence>MQSFAAANTNDCYADNPVILSLDGDGTEGFDKDNGQLSRALWFHNSGGELFRLSQLRFTCLKGGGTVHCSNTY</sequence>
<gene>
    <name evidence="1" type="ORF">BOA8489_04036</name>
</gene>
<dbReference type="EMBL" id="FXXQ01000045">
    <property type="protein sequence ID" value="SMX25891.1"/>
    <property type="molecule type" value="Genomic_DNA"/>
</dbReference>
<evidence type="ECO:0000313" key="1">
    <source>
        <dbReference type="EMBL" id="SMX25891.1"/>
    </source>
</evidence>
<keyword evidence="2" id="KW-1185">Reference proteome</keyword>
<organism evidence="1 2">
    <name type="scientific">Boseongicola aestuarii</name>
    <dbReference type="NCBI Taxonomy" id="1470561"/>
    <lineage>
        <taxon>Bacteria</taxon>
        <taxon>Pseudomonadati</taxon>
        <taxon>Pseudomonadota</taxon>
        <taxon>Alphaproteobacteria</taxon>
        <taxon>Rhodobacterales</taxon>
        <taxon>Paracoccaceae</taxon>
        <taxon>Boseongicola</taxon>
    </lineage>
</organism>